<evidence type="ECO:0000259" key="11">
    <source>
        <dbReference type="SMART" id="SM00831"/>
    </source>
</evidence>
<dbReference type="InterPro" id="IPR059000">
    <property type="entry name" value="ATPase_P-type_domA"/>
</dbReference>
<evidence type="ECO:0000313" key="12">
    <source>
        <dbReference type="EMBL" id="PCE40712.1"/>
    </source>
</evidence>
<keyword evidence="5" id="KW-0547">Nucleotide-binding</keyword>
<dbReference type="InterPro" id="IPR044492">
    <property type="entry name" value="P_typ_ATPase_HD_dom"/>
</dbReference>
<evidence type="ECO:0000256" key="7">
    <source>
        <dbReference type="ARBA" id="ARBA00022967"/>
    </source>
</evidence>
<dbReference type="PRINTS" id="PR00119">
    <property type="entry name" value="CATATPASE"/>
</dbReference>
<protein>
    <submittedName>
        <fullName evidence="12">ATPase</fullName>
    </submittedName>
</protein>
<comment type="similarity">
    <text evidence="2">Belongs to the cation transport ATPase (P-type) (TC 3.A.3) family. Type IIA subfamily.</text>
</comment>
<dbReference type="SFLD" id="SFLDF00027">
    <property type="entry name" value="p-type_atpase"/>
    <property type="match status" value="1"/>
</dbReference>
<keyword evidence="3" id="KW-1003">Cell membrane</keyword>
<dbReference type="PANTHER" id="PTHR43294">
    <property type="entry name" value="SODIUM/POTASSIUM-TRANSPORTING ATPASE SUBUNIT ALPHA"/>
    <property type="match status" value="1"/>
</dbReference>
<dbReference type="InterPro" id="IPR004014">
    <property type="entry name" value="ATPase_P-typ_cation-transptr_N"/>
</dbReference>
<evidence type="ECO:0000256" key="6">
    <source>
        <dbReference type="ARBA" id="ARBA00022840"/>
    </source>
</evidence>
<organism evidence="12 13">
    <name type="scientific">Rhizorhabdus dicambivorans</name>
    <dbReference type="NCBI Taxonomy" id="1850238"/>
    <lineage>
        <taxon>Bacteria</taxon>
        <taxon>Pseudomonadati</taxon>
        <taxon>Pseudomonadota</taxon>
        <taxon>Alphaproteobacteria</taxon>
        <taxon>Sphingomonadales</taxon>
        <taxon>Sphingomonadaceae</taxon>
        <taxon>Rhizorhabdus</taxon>
    </lineage>
</organism>
<dbReference type="NCBIfam" id="TIGR01494">
    <property type="entry name" value="ATPase_P-type"/>
    <property type="match status" value="2"/>
</dbReference>
<dbReference type="Gene3D" id="3.40.50.1000">
    <property type="entry name" value="HAD superfamily/HAD-like"/>
    <property type="match status" value="2"/>
</dbReference>
<dbReference type="InterPro" id="IPR018303">
    <property type="entry name" value="ATPase_P-typ_P_site"/>
</dbReference>
<dbReference type="SFLD" id="SFLDG00002">
    <property type="entry name" value="C1.7:_P-type_atpase_like"/>
    <property type="match status" value="1"/>
</dbReference>
<dbReference type="GO" id="GO:0015662">
    <property type="term" value="F:P-type ion transporter activity"/>
    <property type="evidence" value="ECO:0007669"/>
    <property type="project" value="UniProtKB-ARBA"/>
</dbReference>
<dbReference type="Pfam" id="PF00690">
    <property type="entry name" value="Cation_ATPase_N"/>
    <property type="match status" value="1"/>
</dbReference>
<dbReference type="SUPFAM" id="SSF81653">
    <property type="entry name" value="Calcium ATPase, transduction domain A"/>
    <property type="match status" value="1"/>
</dbReference>
<dbReference type="PROSITE" id="PS00154">
    <property type="entry name" value="ATPASE_E1_E2"/>
    <property type="match status" value="1"/>
</dbReference>
<dbReference type="InterPro" id="IPR050510">
    <property type="entry name" value="Cation_transp_ATPase_P-type"/>
</dbReference>
<evidence type="ECO:0000256" key="1">
    <source>
        <dbReference type="ARBA" id="ARBA00004651"/>
    </source>
</evidence>
<dbReference type="Pfam" id="PF00122">
    <property type="entry name" value="E1-E2_ATPase"/>
    <property type="match status" value="1"/>
</dbReference>
<dbReference type="InterPro" id="IPR023298">
    <property type="entry name" value="ATPase_P-typ_TM_dom_sf"/>
</dbReference>
<dbReference type="GO" id="GO:0005886">
    <property type="term" value="C:plasma membrane"/>
    <property type="evidence" value="ECO:0007669"/>
    <property type="project" value="UniProtKB-SubCell"/>
</dbReference>
<dbReference type="InterPro" id="IPR008250">
    <property type="entry name" value="ATPase_P-typ_transduc_dom_A_sf"/>
</dbReference>
<keyword evidence="13" id="KW-1185">Reference proteome</keyword>
<dbReference type="InterPro" id="IPR036412">
    <property type="entry name" value="HAD-like_sf"/>
</dbReference>
<proteinExistence type="inferred from homology"/>
<evidence type="ECO:0000256" key="10">
    <source>
        <dbReference type="SAM" id="Phobius"/>
    </source>
</evidence>
<dbReference type="SUPFAM" id="SSF81660">
    <property type="entry name" value="Metal cation-transporting ATPase, ATP-binding domain N"/>
    <property type="match status" value="1"/>
</dbReference>
<keyword evidence="6" id="KW-0067">ATP-binding</keyword>
<keyword evidence="8 10" id="KW-1133">Transmembrane helix</keyword>
<keyword evidence="9 10" id="KW-0472">Membrane</keyword>
<dbReference type="PANTHER" id="PTHR43294:SF21">
    <property type="entry name" value="CATION TRANSPORTING ATPASE"/>
    <property type="match status" value="1"/>
</dbReference>
<dbReference type="AlphaFoldDB" id="A0A2A4FSQ7"/>
<feature type="transmembrane region" description="Helical" evidence="10">
    <location>
        <begin position="224"/>
        <end position="246"/>
    </location>
</feature>
<dbReference type="InterPro" id="IPR023299">
    <property type="entry name" value="ATPase_P-typ_cyto_dom_N"/>
</dbReference>
<dbReference type="Gene3D" id="2.70.150.10">
    <property type="entry name" value="Calcium-transporting ATPase, cytoplasmic transduction domain A"/>
    <property type="match status" value="1"/>
</dbReference>
<sequence>MAIDPSSHGLSSDEARRRLAQDGSNSLPATGRRGIGTILLETLREPMLSLLLLGGGAYYLLGDRLEASVLLTFATFSVGVTIWQNYRTERILSALRDLAAPRAMVLRDGVPCRIAGHEVVRGDVLLVEAGDRVAADADILTADRCETDESLLTGEALAIAKTVRRDGQSVEDAQRLFGGTLVTRGSATALVVATGIASAVGRIGAAVAGIEATPPRLTVETRRIVQICGLGAGLVALAVVVLFGLLRGGWLEAALAGIAIGMAMIPEEFPVVLTIFLAVGAWRIARAGVLARRAAAIETLGAATILCVDKTGTLTENLMAVAGYWRPGGRISAKDDPDLLRAAIGASAILAVDPMEIAFQRAATGHDDLTDGLGADRLERTFPLSESCLAMANLWREPDGGHRLYVKGAPETVMELCGLSNVERELWRGAIEAMADQGMRVLGLATALPDSVTTVELQRVPLSPLGLIGLSDPLRAAVPAAIAACRQASIRVMMITGDHVATARSIARAAGLADDRLLTGAEIEGLSDEGLSQRLTTVDVVARARPDQKLRIVEALKRQGEVVAMTGDGVNDAPALKAADIGIAMGKRGTDVAREAAALVLLDDDFRAIVAAVELGRRIFDNIRKAMGFIFAVHVPIAVLALSTPG</sequence>
<keyword evidence="7" id="KW-1278">Translocase</keyword>
<evidence type="ECO:0000256" key="5">
    <source>
        <dbReference type="ARBA" id="ARBA00022741"/>
    </source>
</evidence>
<evidence type="ECO:0000256" key="8">
    <source>
        <dbReference type="ARBA" id="ARBA00022989"/>
    </source>
</evidence>
<dbReference type="SFLD" id="SFLDS00003">
    <property type="entry name" value="Haloacid_Dehalogenase"/>
    <property type="match status" value="1"/>
</dbReference>
<dbReference type="GO" id="GO:0005524">
    <property type="term" value="F:ATP binding"/>
    <property type="evidence" value="ECO:0007669"/>
    <property type="project" value="UniProtKB-KW"/>
</dbReference>
<gene>
    <name evidence="12" type="ORF">COO09_19175</name>
</gene>
<dbReference type="GO" id="GO:0016887">
    <property type="term" value="F:ATP hydrolysis activity"/>
    <property type="evidence" value="ECO:0007669"/>
    <property type="project" value="InterPro"/>
</dbReference>
<reference evidence="12 13" key="1">
    <citation type="submission" date="2017-09" db="EMBL/GenBank/DDBJ databases">
        <title>The Catabolism of 3,6-Dichlorosalicylic acid is Initiated by the Cytochrome P450 Monooxygenase DsmABC in Rhizorhabdus dicambivorans Ndbn-20.</title>
        <authorList>
            <person name="Na L."/>
        </authorList>
    </citation>
    <scope>NUCLEOTIDE SEQUENCE [LARGE SCALE GENOMIC DNA]</scope>
    <source>
        <strain evidence="12 13">Ndbn-20m</strain>
    </source>
</reference>
<name>A0A2A4FSQ7_9SPHN</name>
<dbReference type="SUPFAM" id="SSF81665">
    <property type="entry name" value="Calcium ATPase, transmembrane domain M"/>
    <property type="match status" value="1"/>
</dbReference>
<dbReference type="Proteomes" id="UP000218934">
    <property type="component" value="Unassembled WGS sequence"/>
</dbReference>
<comment type="caution">
    <text evidence="12">The sequence shown here is derived from an EMBL/GenBank/DDBJ whole genome shotgun (WGS) entry which is preliminary data.</text>
</comment>
<feature type="transmembrane region" description="Helical" evidence="10">
    <location>
        <begin position="626"/>
        <end position="644"/>
    </location>
</feature>
<evidence type="ECO:0000313" key="13">
    <source>
        <dbReference type="Proteomes" id="UP000218934"/>
    </source>
</evidence>
<dbReference type="SMART" id="SM00831">
    <property type="entry name" value="Cation_ATPase_N"/>
    <property type="match status" value="1"/>
</dbReference>
<dbReference type="RefSeq" id="WP_096616596.1">
    <property type="nucleotide sequence ID" value="NZ_NWUF01000024.1"/>
</dbReference>
<evidence type="ECO:0000256" key="2">
    <source>
        <dbReference type="ARBA" id="ARBA00005675"/>
    </source>
</evidence>
<feature type="domain" description="Cation-transporting P-type ATPase N-terminal" evidence="11">
    <location>
        <begin position="1"/>
        <end position="63"/>
    </location>
</feature>
<dbReference type="PRINTS" id="PR00120">
    <property type="entry name" value="HATPASE"/>
</dbReference>
<dbReference type="EMBL" id="NWUF01000024">
    <property type="protein sequence ID" value="PCE40712.1"/>
    <property type="molecule type" value="Genomic_DNA"/>
</dbReference>
<dbReference type="InterPro" id="IPR023214">
    <property type="entry name" value="HAD_sf"/>
</dbReference>
<comment type="subcellular location">
    <subcellularLocation>
        <location evidence="1">Cell membrane</location>
        <topology evidence="1">Multi-pass membrane protein</topology>
    </subcellularLocation>
</comment>
<dbReference type="Gene3D" id="1.20.1110.10">
    <property type="entry name" value="Calcium-transporting ATPase, transmembrane domain"/>
    <property type="match status" value="2"/>
</dbReference>
<dbReference type="Gene3D" id="3.40.1110.10">
    <property type="entry name" value="Calcium-transporting ATPase, cytoplasmic domain N"/>
    <property type="match status" value="2"/>
</dbReference>
<dbReference type="GO" id="GO:0019829">
    <property type="term" value="F:ATPase-coupled monoatomic cation transmembrane transporter activity"/>
    <property type="evidence" value="ECO:0007669"/>
    <property type="project" value="TreeGrafter"/>
</dbReference>
<evidence type="ECO:0000256" key="3">
    <source>
        <dbReference type="ARBA" id="ARBA00022475"/>
    </source>
</evidence>
<keyword evidence="4 10" id="KW-0812">Transmembrane</keyword>
<dbReference type="Pfam" id="PF00702">
    <property type="entry name" value="Hydrolase"/>
    <property type="match status" value="1"/>
</dbReference>
<dbReference type="InterPro" id="IPR001757">
    <property type="entry name" value="P_typ_ATPase"/>
</dbReference>
<feature type="transmembrane region" description="Helical" evidence="10">
    <location>
        <begin position="258"/>
        <end position="282"/>
    </location>
</feature>
<evidence type="ECO:0000256" key="4">
    <source>
        <dbReference type="ARBA" id="ARBA00022692"/>
    </source>
</evidence>
<accession>A0A2A4FSQ7</accession>
<dbReference type="GO" id="GO:1902600">
    <property type="term" value="P:proton transmembrane transport"/>
    <property type="evidence" value="ECO:0007669"/>
    <property type="project" value="TreeGrafter"/>
</dbReference>
<evidence type="ECO:0000256" key="9">
    <source>
        <dbReference type="ARBA" id="ARBA00023136"/>
    </source>
</evidence>
<dbReference type="SUPFAM" id="SSF56784">
    <property type="entry name" value="HAD-like"/>
    <property type="match status" value="1"/>
</dbReference>